<dbReference type="Proteomes" id="UP000799757">
    <property type="component" value="Unassembled WGS sequence"/>
</dbReference>
<sequence>MNSRLEPASKLPSRRRFWSSLPLDEEARRLLIPCCLNVTFKLDWSASCALSGCLLALVVARKIQDTPFPFGRLKQRFRADSVYGCSPALFLSSEHWTYPFRFEISLRGVFTTGNTRAVCSTRIP</sequence>
<gene>
    <name evidence="1" type="ORF">K505DRAFT_13476</name>
</gene>
<evidence type="ECO:0000313" key="2">
    <source>
        <dbReference type="Proteomes" id="UP000799757"/>
    </source>
</evidence>
<reference evidence="1" key="1">
    <citation type="journal article" date="2020" name="Stud. Mycol.">
        <title>101 Dothideomycetes genomes: a test case for predicting lifestyles and emergence of pathogens.</title>
        <authorList>
            <person name="Haridas S."/>
            <person name="Albert R."/>
            <person name="Binder M."/>
            <person name="Bloem J."/>
            <person name="Labutti K."/>
            <person name="Salamov A."/>
            <person name="Andreopoulos B."/>
            <person name="Baker S."/>
            <person name="Barry K."/>
            <person name="Bills G."/>
            <person name="Bluhm B."/>
            <person name="Cannon C."/>
            <person name="Castanera R."/>
            <person name="Culley D."/>
            <person name="Daum C."/>
            <person name="Ezra D."/>
            <person name="Gonzalez J."/>
            <person name="Henrissat B."/>
            <person name="Kuo A."/>
            <person name="Liang C."/>
            <person name="Lipzen A."/>
            <person name="Lutzoni F."/>
            <person name="Magnuson J."/>
            <person name="Mondo S."/>
            <person name="Nolan M."/>
            <person name="Ohm R."/>
            <person name="Pangilinan J."/>
            <person name="Park H.-J."/>
            <person name="Ramirez L."/>
            <person name="Alfaro M."/>
            <person name="Sun H."/>
            <person name="Tritt A."/>
            <person name="Yoshinaga Y."/>
            <person name="Zwiers L.-H."/>
            <person name="Turgeon B."/>
            <person name="Goodwin S."/>
            <person name="Spatafora J."/>
            <person name="Crous P."/>
            <person name="Grigoriev I."/>
        </authorList>
    </citation>
    <scope>NUCLEOTIDE SEQUENCE</scope>
    <source>
        <strain evidence="1">CBS 109.77</strain>
    </source>
</reference>
<dbReference type="EMBL" id="MU001860">
    <property type="protein sequence ID" value="KAF2795384.1"/>
    <property type="molecule type" value="Genomic_DNA"/>
</dbReference>
<name>A0A6A6XGW1_9PLEO</name>
<accession>A0A6A6XGW1</accession>
<dbReference type="AlphaFoldDB" id="A0A6A6XGW1"/>
<organism evidence="1 2">
    <name type="scientific">Melanomma pulvis-pyrius CBS 109.77</name>
    <dbReference type="NCBI Taxonomy" id="1314802"/>
    <lineage>
        <taxon>Eukaryota</taxon>
        <taxon>Fungi</taxon>
        <taxon>Dikarya</taxon>
        <taxon>Ascomycota</taxon>
        <taxon>Pezizomycotina</taxon>
        <taxon>Dothideomycetes</taxon>
        <taxon>Pleosporomycetidae</taxon>
        <taxon>Pleosporales</taxon>
        <taxon>Melanommataceae</taxon>
        <taxon>Melanomma</taxon>
    </lineage>
</organism>
<proteinExistence type="predicted"/>
<protein>
    <submittedName>
        <fullName evidence="1">Uncharacterized protein</fullName>
    </submittedName>
</protein>
<keyword evidence="2" id="KW-1185">Reference proteome</keyword>
<evidence type="ECO:0000313" key="1">
    <source>
        <dbReference type="EMBL" id="KAF2795384.1"/>
    </source>
</evidence>